<gene>
    <name evidence="1" type="ORF">LCGC14_0907220</name>
</gene>
<sequence length="94" mass="11205">MNTQRKPVMFYFERLEQIRDFNSFRVEAVFETHKEAEQSGRKPAWYSVIGQFRPDVQFQYPEFPVADFPCENYAKLFAEMCEQYITDQAIAMTA</sequence>
<name>A0A0F9RDK9_9ZZZZ</name>
<dbReference type="AlphaFoldDB" id="A0A0F9RDK9"/>
<proteinExistence type="predicted"/>
<comment type="caution">
    <text evidence="1">The sequence shown here is derived from an EMBL/GenBank/DDBJ whole genome shotgun (WGS) entry which is preliminary data.</text>
</comment>
<organism evidence="1">
    <name type="scientific">marine sediment metagenome</name>
    <dbReference type="NCBI Taxonomy" id="412755"/>
    <lineage>
        <taxon>unclassified sequences</taxon>
        <taxon>metagenomes</taxon>
        <taxon>ecological metagenomes</taxon>
    </lineage>
</organism>
<protein>
    <submittedName>
        <fullName evidence="1">Uncharacterized protein</fullName>
    </submittedName>
</protein>
<reference evidence="1" key="1">
    <citation type="journal article" date="2015" name="Nature">
        <title>Complex archaea that bridge the gap between prokaryotes and eukaryotes.</title>
        <authorList>
            <person name="Spang A."/>
            <person name="Saw J.H."/>
            <person name="Jorgensen S.L."/>
            <person name="Zaremba-Niedzwiedzka K."/>
            <person name="Martijn J."/>
            <person name="Lind A.E."/>
            <person name="van Eijk R."/>
            <person name="Schleper C."/>
            <person name="Guy L."/>
            <person name="Ettema T.J."/>
        </authorList>
    </citation>
    <scope>NUCLEOTIDE SEQUENCE</scope>
</reference>
<accession>A0A0F9RDK9</accession>
<evidence type="ECO:0000313" key="1">
    <source>
        <dbReference type="EMBL" id="KKN23221.1"/>
    </source>
</evidence>
<dbReference type="EMBL" id="LAZR01002993">
    <property type="protein sequence ID" value="KKN23221.1"/>
    <property type="molecule type" value="Genomic_DNA"/>
</dbReference>